<evidence type="ECO:0000259" key="8">
    <source>
        <dbReference type="PROSITE" id="PS50862"/>
    </source>
</evidence>
<reference evidence="9" key="1">
    <citation type="submission" date="2020-10" db="EMBL/GenBank/DDBJ databases">
        <title>Genome Sequence of Monilinia vaccinii-corymbosi Sheds Light on Mummy Berry Disease Infection of Blueberry and Mating Type.</title>
        <authorList>
            <person name="Yow A.G."/>
            <person name="Zhang Y."/>
            <person name="Bansal K."/>
            <person name="Eacker S.M."/>
            <person name="Sullivan S."/>
            <person name="Liachko I."/>
            <person name="Cubeta M.A."/>
            <person name="Rollins J.A."/>
            <person name="Ashrafi H."/>
        </authorList>
    </citation>
    <scope>NUCLEOTIDE SEQUENCE</scope>
    <source>
        <strain evidence="9">RL-1</strain>
    </source>
</reference>
<comment type="similarity">
    <text evidence="1">Belongs to the class-II aminoacyl-tRNA synthetase family. Type 1 subfamily.</text>
</comment>
<dbReference type="AlphaFoldDB" id="A0A8A3P1R8"/>
<dbReference type="PANTHER" id="PTHR22594:SF5">
    <property type="entry name" value="ASPARTATE--TRNA LIGASE, MITOCHONDRIAL"/>
    <property type="match status" value="1"/>
</dbReference>
<keyword evidence="4" id="KW-0067">ATP-binding</keyword>
<feature type="domain" description="Aminoacyl-transfer RNA synthetases class-II family profile" evidence="8">
    <location>
        <begin position="237"/>
        <end position="697"/>
    </location>
</feature>
<dbReference type="PANTHER" id="PTHR22594">
    <property type="entry name" value="ASPARTYL/LYSYL-TRNA SYNTHETASE"/>
    <property type="match status" value="1"/>
</dbReference>
<sequence>MTLVSCCCRRQLPRNGMLRVSKGVPWTRPIAFSSSLVAHQRSFANTNPRLGVAEEQVNIETKGTSWEEYRNSFTLPTIALDPLNPWIALQQCNIGKKVTVTGFLRNKKQLSKKLIFARICRGTSADDGVQIMLKESPEGGEIGDFFKSFKAHSAVSVTGVLQYRVKKPNQIAEATPKSLPPKGIGHLADFEIHAEDVRAINSFPDDIIVGSAQKFGPDSRHLEVRFERDLNERLLFRSKLAKIVRKHLNSEDVDEIETPILFKSTPEGAREFLVPTRKPGYAYALPQSPQQYKQILMASGVKKYFQFAKCFRDEDLRADRQPEFTQIDMEISWTDGEGVMQTVERLIKAIHDQIQSEQIGDIDIPGLPKNERFPRMTYEEAMSRHGSDKPDLRIVDLIHRVDSIIPASLKGMLTSIENPIIEAFKFRLSGNPRKVQQFIRKFMDSADAEAFQKNPDGPPGIFVFESKRPLEGLQAFGFEGAEALKHLYSSLPSSPHIKVDPRGPDATTTFDEGDLLILQARPNTRHSGGSTTLGKLRLALYKSAISQELLAPIPGLHYLWVTDFPLFTLDTANPTDPGQGGTSGFSSTHHPFTAPKTTRDVDLLLTDPLAVTADHYDLVVNGVELGGGSKRIHSAEIQKFIMKNVLKMNDERMSDFNHLFEALRAGCPPHAGFAIGFDRWVAVLTGKESVRDVIFFPKGNKGEDAMVGSPGKITRKQEEIYGLKSRSG</sequence>
<gene>
    <name evidence="9" type="ORF">DSL72_004271</name>
</gene>
<evidence type="ECO:0000313" key="10">
    <source>
        <dbReference type="Proteomes" id="UP000672032"/>
    </source>
</evidence>
<evidence type="ECO:0000256" key="2">
    <source>
        <dbReference type="ARBA" id="ARBA00022598"/>
    </source>
</evidence>
<proteinExistence type="inferred from homology"/>
<evidence type="ECO:0000313" key="9">
    <source>
        <dbReference type="EMBL" id="QSZ29754.1"/>
    </source>
</evidence>
<dbReference type="GO" id="GO:0005524">
    <property type="term" value="F:ATP binding"/>
    <property type="evidence" value="ECO:0007669"/>
    <property type="project" value="UniProtKB-KW"/>
</dbReference>
<dbReference type="InterPro" id="IPR004524">
    <property type="entry name" value="Asp-tRNA-ligase_1"/>
</dbReference>
<dbReference type="EMBL" id="CP063405">
    <property type="protein sequence ID" value="QSZ29754.1"/>
    <property type="molecule type" value="Genomic_DNA"/>
</dbReference>
<keyword evidence="6" id="KW-0030">Aminoacyl-tRNA synthetase</keyword>
<dbReference type="Gene3D" id="2.40.50.140">
    <property type="entry name" value="Nucleic acid-binding proteins"/>
    <property type="match status" value="1"/>
</dbReference>
<dbReference type="Gene3D" id="3.30.1360.30">
    <property type="entry name" value="GAD-like domain"/>
    <property type="match status" value="1"/>
</dbReference>
<organism evidence="9 10">
    <name type="scientific">Monilinia vaccinii-corymbosi</name>
    <dbReference type="NCBI Taxonomy" id="61207"/>
    <lineage>
        <taxon>Eukaryota</taxon>
        <taxon>Fungi</taxon>
        <taxon>Dikarya</taxon>
        <taxon>Ascomycota</taxon>
        <taxon>Pezizomycotina</taxon>
        <taxon>Leotiomycetes</taxon>
        <taxon>Helotiales</taxon>
        <taxon>Sclerotiniaceae</taxon>
        <taxon>Monilinia</taxon>
    </lineage>
</organism>
<dbReference type="GO" id="GO:0004815">
    <property type="term" value="F:aspartate-tRNA ligase activity"/>
    <property type="evidence" value="ECO:0007669"/>
    <property type="project" value="TreeGrafter"/>
</dbReference>
<dbReference type="SUPFAM" id="SSF55681">
    <property type="entry name" value="Class II aaRS and biotin synthetases"/>
    <property type="match status" value="1"/>
</dbReference>
<dbReference type="HAMAP" id="MF_00044">
    <property type="entry name" value="Asp_tRNA_synth_type1"/>
    <property type="match status" value="1"/>
</dbReference>
<dbReference type="Pfam" id="PF00152">
    <property type="entry name" value="tRNA-synt_2"/>
    <property type="match status" value="1"/>
</dbReference>
<name>A0A8A3P1R8_9HELO</name>
<dbReference type="GO" id="GO:0006422">
    <property type="term" value="P:aspartyl-tRNA aminoacylation"/>
    <property type="evidence" value="ECO:0007669"/>
    <property type="project" value="TreeGrafter"/>
</dbReference>
<accession>A0A8A3P1R8</accession>
<dbReference type="PROSITE" id="PS50862">
    <property type="entry name" value="AA_TRNA_LIGASE_II"/>
    <property type="match status" value="1"/>
</dbReference>
<evidence type="ECO:0000256" key="4">
    <source>
        <dbReference type="ARBA" id="ARBA00022840"/>
    </source>
</evidence>
<keyword evidence="5" id="KW-0648">Protein biosynthesis</keyword>
<evidence type="ECO:0000256" key="6">
    <source>
        <dbReference type="ARBA" id="ARBA00023146"/>
    </source>
</evidence>
<keyword evidence="2" id="KW-0436">Ligase</keyword>
<evidence type="ECO:0000256" key="3">
    <source>
        <dbReference type="ARBA" id="ARBA00022741"/>
    </source>
</evidence>
<dbReference type="Gene3D" id="3.30.930.10">
    <property type="entry name" value="Bira Bifunctional Protein, Domain 2"/>
    <property type="match status" value="1"/>
</dbReference>
<feature type="region of interest" description="Disordered" evidence="7">
    <location>
        <begin position="573"/>
        <end position="593"/>
    </location>
</feature>
<evidence type="ECO:0000256" key="1">
    <source>
        <dbReference type="ARBA" id="ARBA00006303"/>
    </source>
</evidence>
<dbReference type="Proteomes" id="UP000672032">
    <property type="component" value="Chromosome 1"/>
</dbReference>
<evidence type="ECO:0000256" key="5">
    <source>
        <dbReference type="ARBA" id="ARBA00022917"/>
    </source>
</evidence>
<evidence type="ECO:0000256" key="7">
    <source>
        <dbReference type="SAM" id="MobiDB-lite"/>
    </source>
</evidence>
<dbReference type="InterPro" id="IPR002312">
    <property type="entry name" value="Asp/Asn-tRNA-synth_IIb"/>
</dbReference>
<dbReference type="PRINTS" id="PR01042">
    <property type="entry name" value="TRNASYNTHASP"/>
</dbReference>
<protein>
    <recommendedName>
        <fullName evidence="8">Aminoacyl-transfer RNA synthetases class-II family profile domain-containing protein</fullName>
    </recommendedName>
</protein>
<keyword evidence="3" id="KW-0547">Nucleotide-binding</keyword>
<dbReference type="InterPro" id="IPR045864">
    <property type="entry name" value="aa-tRNA-synth_II/BPL/LPL"/>
</dbReference>
<dbReference type="InterPro" id="IPR004364">
    <property type="entry name" value="Aa-tRNA-synt_II"/>
</dbReference>
<dbReference type="InterPro" id="IPR004115">
    <property type="entry name" value="GAD-like_sf"/>
</dbReference>
<dbReference type="GO" id="GO:0005739">
    <property type="term" value="C:mitochondrion"/>
    <property type="evidence" value="ECO:0007669"/>
    <property type="project" value="TreeGrafter"/>
</dbReference>
<dbReference type="InterPro" id="IPR006195">
    <property type="entry name" value="aa-tRNA-synth_II"/>
</dbReference>
<dbReference type="SUPFAM" id="SSF50249">
    <property type="entry name" value="Nucleic acid-binding proteins"/>
    <property type="match status" value="1"/>
</dbReference>
<keyword evidence="10" id="KW-1185">Reference proteome</keyword>
<dbReference type="InterPro" id="IPR012340">
    <property type="entry name" value="NA-bd_OB-fold"/>
</dbReference>
<dbReference type="OrthoDB" id="439710at2759"/>